<sequence length="173" mass="18618">MELTRRDALIALGGLGLPLTAWLEDSEPTATELTSEDIETLLALSETLYPSDVTVNSDFIETFVAGQHQLDSDHTSGIVSALTGVRRASSRQTGRRPTELDPSERGDLLRSMGAARAYPDPDGTSVQQIRYYVINNLLYALYTTPKGGELVGNPNPPGYPGGTTAYQAVSTDE</sequence>
<evidence type="ECO:0000313" key="2">
    <source>
        <dbReference type="EMBL" id="MBX0302049.1"/>
    </source>
</evidence>
<accession>A0A8J7YFF5</accession>
<proteinExistence type="predicted"/>
<dbReference type="Proteomes" id="UP000783863">
    <property type="component" value="Unassembled WGS sequence"/>
</dbReference>
<feature type="compositionally biased region" description="Polar residues" evidence="1">
    <location>
        <begin position="164"/>
        <end position="173"/>
    </location>
</feature>
<name>A0A8J7YFF5_9EURY</name>
<organism evidence="2 3">
    <name type="scientific">Haloarcula salinisoli</name>
    <dbReference type="NCBI Taxonomy" id="2487746"/>
    <lineage>
        <taxon>Archaea</taxon>
        <taxon>Methanobacteriati</taxon>
        <taxon>Methanobacteriota</taxon>
        <taxon>Stenosarchaea group</taxon>
        <taxon>Halobacteria</taxon>
        <taxon>Halobacteriales</taxon>
        <taxon>Haloarculaceae</taxon>
        <taxon>Haloarcula</taxon>
    </lineage>
</organism>
<reference evidence="2" key="1">
    <citation type="submission" date="2021-06" db="EMBL/GenBank/DDBJ databases">
        <title>Halomicroarcula sp. F24A a new haloarchaeum isolated from saline soil.</title>
        <authorList>
            <person name="Duran-Viseras A."/>
            <person name="Sanchez-Porro C."/>
            <person name="Ventosa A."/>
        </authorList>
    </citation>
    <scope>NUCLEOTIDE SEQUENCE</scope>
    <source>
        <strain evidence="2">F24A</strain>
    </source>
</reference>
<evidence type="ECO:0000313" key="3">
    <source>
        <dbReference type="Proteomes" id="UP000783863"/>
    </source>
</evidence>
<dbReference type="RefSeq" id="WP_220586300.1">
    <property type="nucleotide sequence ID" value="NZ_RKLQ01000001.1"/>
</dbReference>
<keyword evidence="3" id="KW-1185">Reference proteome</keyword>
<comment type="caution">
    <text evidence="2">The sequence shown here is derived from an EMBL/GenBank/DDBJ whole genome shotgun (WGS) entry which is preliminary data.</text>
</comment>
<dbReference type="AlphaFoldDB" id="A0A8J7YFF5"/>
<evidence type="ECO:0000256" key="1">
    <source>
        <dbReference type="SAM" id="MobiDB-lite"/>
    </source>
</evidence>
<feature type="region of interest" description="Disordered" evidence="1">
    <location>
        <begin position="152"/>
        <end position="173"/>
    </location>
</feature>
<gene>
    <name evidence="2" type="ORF">EGD98_00035</name>
</gene>
<dbReference type="EMBL" id="RKLQ01000001">
    <property type="protein sequence ID" value="MBX0302049.1"/>
    <property type="molecule type" value="Genomic_DNA"/>
</dbReference>
<feature type="region of interest" description="Disordered" evidence="1">
    <location>
        <begin position="84"/>
        <end position="105"/>
    </location>
</feature>
<feature type="compositionally biased region" description="Basic and acidic residues" evidence="1">
    <location>
        <begin position="96"/>
        <end position="105"/>
    </location>
</feature>
<protein>
    <submittedName>
        <fullName evidence="2">Gluconate 2-dehydrogenase subunit 3 family protein</fullName>
    </submittedName>
</protein>